<dbReference type="OrthoDB" id="2353476at2"/>
<gene>
    <name evidence="1" type="ORF">C6Y45_16185</name>
</gene>
<dbReference type="AlphaFoldDB" id="A0A2T4U278"/>
<sequence length="100" mass="11539">MTMYRELYNVHEKTDVQFVGVDIAGDRYDFAVLYTSMFFGKILLICMHTGRQVLLEYDHLDDITNLSGMLHVDDEEDMAILAEFLKESLGMYAARPPVKL</sequence>
<dbReference type="InterPro" id="IPR021415">
    <property type="entry name" value="SAV0927-like"/>
</dbReference>
<protein>
    <recommendedName>
        <fullName evidence="3">DUF3055 domain-containing protein</fullName>
    </recommendedName>
</protein>
<name>A0A2T4U278_9BACI</name>
<evidence type="ECO:0008006" key="3">
    <source>
        <dbReference type="Google" id="ProtNLM"/>
    </source>
</evidence>
<dbReference type="EMBL" id="PZJJ01000047">
    <property type="protein sequence ID" value="PTL37501.1"/>
    <property type="molecule type" value="Genomic_DNA"/>
</dbReference>
<comment type="caution">
    <text evidence="1">The sequence shown here is derived from an EMBL/GenBank/DDBJ whole genome shotgun (WGS) entry which is preliminary data.</text>
</comment>
<reference evidence="1 2" key="1">
    <citation type="submission" date="2018-03" db="EMBL/GenBank/DDBJ databases">
        <title>Alkalicoccus saliphilus sp. nov., isolated from a mineral pool.</title>
        <authorList>
            <person name="Zhao B."/>
        </authorList>
    </citation>
    <scope>NUCLEOTIDE SEQUENCE [LARGE SCALE GENOMIC DNA]</scope>
    <source>
        <strain evidence="1 2">6AG</strain>
    </source>
</reference>
<keyword evidence="2" id="KW-1185">Reference proteome</keyword>
<organism evidence="1 2">
    <name type="scientific">Alkalicoccus saliphilus</name>
    <dbReference type="NCBI Taxonomy" id="200989"/>
    <lineage>
        <taxon>Bacteria</taxon>
        <taxon>Bacillati</taxon>
        <taxon>Bacillota</taxon>
        <taxon>Bacilli</taxon>
        <taxon>Bacillales</taxon>
        <taxon>Bacillaceae</taxon>
        <taxon>Alkalicoccus</taxon>
    </lineage>
</organism>
<evidence type="ECO:0000313" key="2">
    <source>
        <dbReference type="Proteomes" id="UP000240509"/>
    </source>
</evidence>
<dbReference type="Pfam" id="PF11256">
    <property type="entry name" value="SAV0927-like"/>
    <property type="match status" value="1"/>
</dbReference>
<dbReference type="Proteomes" id="UP000240509">
    <property type="component" value="Unassembled WGS sequence"/>
</dbReference>
<evidence type="ECO:0000313" key="1">
    <source>
        <dbReference type="EMBL" id="PTL37501.1"/>
    </source>
</evidence>
<proteinExistence type="predicted"/>
<accession>A0A2T4U278</accession>